<gene>
    <name evidence="2" type="ORF">IAB98_13115</name>
</gene>
<sequence length="164" mass="18713">MIRQITENKKQYLALLLLADEQESMIDEYLERGEMYVLEKEFPPSSAPAPSQDGGSKEPQPLAVCVVTDQGEGVLELKNLAVSPQAQRKGLGRKMIRFLEDTYRGKYEIFQVGTGESPLTLPFYEKCGFTVSHRLPDFFTEHYDHPILEAGVVLRDMIYLRKKL</sequence>
<dbReference type="SUPFAM" id="SSF55729">
    <property type="entry name" value="Acyl-CoA N-acyltransferases (Nat)"/>
    <property type="match status" value="1"/>
</dbReference>
<accession>A0A9D1JHI0</accession>
<dbReference type="InterPro" id="IPR000182">
    <property type="entry name" value="GNAT_dom"/>
</dbReference>
<proteinExistence type="predicted"/>
<dbReference type="Proteomes" id="UP000886841">
    <property type="component" value="Unassembled WGS sequence"/>
</dbReference>
<dbReference type="Pfam" id="PF13508">
    <property type="entry name" value="Acetyltransf_7"/>
    <property type="match status" value="1"/>
</dbReference>
<dbReference type="AlphaFoldDB" id="A0A9D1JHI0"/>
<name>A0A9D1JHI0_9FIRM</name>
<feature type="domain" description="N-acetyltransferase" evidence="1">
    <location>
        <begin position="1"/>
        <end position="164"/>
    </location>
</feature>
<dbReference type="EMBL" id="DVHU01000116">
    <property type="protein sequence ID" value="HIR94347.1"/>
    <property type="molecule type" value="Genomic_DNA"/>
</dbReference>
<reference evidence="2" key="1">
    <citation type="submission" date="2020-10" db="EMBL/GenBank/DDBJ databases">
        <authorList>
            <person name="Gilroy R."/>
        </authorList>
    </citation>
    <scope>NUCLEOTIDE SEQUENCE</scope>
    <source>
        <strain evidence="2">ChiSxjej1B13-7041</strain>
    </source>
</reference>
<reference evidence="2" key="2">
    <citation type="journal article" date="2021" name="PeerJ">
        <title>Extensive microbial diversity within the chicken gut microbiome revealed by metagenomics and culture.</title>
        <authorList>
            <person name="Gilroy R."/>
            <person name="Ravi A."/>
            <person name="Getino M."/>
            <person name="Pursley I."/>
            <person name="Horton D.L."/>
            <person name="Alikhan N.F."/>
            <person name="Baker D."/>
            <person name="Gharbi K."/>
            <person name="Hall N."/>
            <person name="Watson M."/>
            <person name="Adriaenssens E.M."/>
            <person name="Foster-Nyarko E."/>
            <person name="Jarju S."/>
            <person name="Secka A."/>
            <person name="Antonio M."/>
            <person name="Oren A."/>
            <person name="Chaudhuri R.R."/>
            <person name="La Ragione R."/>
            <person name="Hildebrand F."/>
            <person name="Pallen M.J."/>
        </authorList>
    </citation>
    <scope>NUCLEOTIDE SEQUENCE</scope>
    <source>
        <strain evidence="2">ChiSxjej1B13-7041</strain>
    </source>
</reference>
<dbReference type="GO" id="GO:0016747">
    <property type="term" value="F:acyltransferase activity, transferring groups other than amino-acyl groups"/>
    <property type="evidence" value="ECO:0007669"/>
    <property type="project" value="InterPro"/>
</dbReference>
<dbReference type="InterPro" id="IPR016181">
    <property type="entry name" value="Acyl_CoA_acyltransferase"/>
</dbReference>
<evidence type="ECO:0000313" key="2">
    <source>
        <dbReference type="EMBL" id="HIR94347.1"/>
    </source>
</evidence>
<dbReference type="PROSITE" id="PS51186">
    <property type="entry name" value="GNAT"/>
    <property type="match status" value="1"/>
</dbReference>
<dbReference type="Gene3D" id="3.40.630.30">
    <property type="match status" value="1"/>
</dbReference>
<organism evidence="2 3">
    <name type="scientific">Candidatus Egerieimonas intestinavium</name>
    <dbReference type="NCBI Taxonomy" id="2840777"/>
    <lineage>
        <taxon>Bacteria</taxon>
        <taxon>Bacillati</taxon>
        <taxon>Bacillota</taxon>
        <taxon>Clostridia</taxon>
        <taxon>Lachnospirales</taxon>
        <taxon>Lachnospiraceae</taxon>
        <taxon>Lachnospiraceae incertae sedis</taxon>
        <taxon>Candidatus Egerieimonas</taxon>
    </lineage>
</organism>
<evidence type="ECO:0000313" key="3">
    <source>
        <dbReference type="Proteomes" id="UP000886841"/>
    </source>
</evidence>
<evidence type="ECO:0000259" key="1">
    <source>
        <dbReference type="PROSITE" id="PS51186"/>
    </source>
</evidence>
<comment type="caution">
    <text evidence="2">The sequence shown here is derived from an EMBL/GenBank/DDBJ whole genome shotgun (WGS) entry which is preliminary data.</text>
</comment>
<dbReference type="CDD" id="cd04301">
    <property type="entry name" value="NAT_SF"/>
    <property type="match status" value="1"/>
</dbReference>
<protein>
    <submittedName>
        <fullName evidence="2">GNAT family N-acetyltransferase</fullName>
    </submittedName>
</protein>